<dbReference type="InterPro" id="IPR036390">
    <property type="entry name" value="WH_DNA-bd_sf"/>
</dbReference>
<dbReference type="PRINTS" id="PR00039">
    <property type="entry name" value="HTHLYSR"/>
</dbReference>
<dbReference type="EMBL" id="CP121252">
    <property type="protein sequence ID" value="WFP15823.1"/>
    <property type="molecule type" value="Genomic_DNA"/>
</dbReference>
<dbReference type="Pfam" id="PF03466">
    <property type="entry name" value="LysR_substrate"/>
    <property type="match status" value="1"/>
</dbReference>
<name>A0ABY8H598_9MICC</name>
<dbReference type="SUPFAM" id="SSF46785">
    <property type="entry name" value="Winged helix' DNA-binding domain"/>
    <property type="match status" value="1"/>
</dbReference>
<evidence type="ECO:0000256" key="4">
    <source>
        <dbReference type="ARBA" id="ARBA00023163"/>
    </source>
</evidence>
<keyword evidence="4" id="KW-0804">Transcription</keyword>
<dbReference type="PANTHER" id="PTHR30346">
    <property type="entry name" value="TRANSCRIPTIONAL DUAL REGULATOR HCAR-RELATED"/>
    <property type="match status" value="1"/>
</dbReference>
<evidence type="ECO:0000256" key="1">
    <source>
        <dbReference type="ARBA" id="ARBA00009437"/>
    </source>
</evidence>
<keyword evidence="7" id="KW-1185">Reference proteome</keyword>
<evidence type="ECO:0000259" key="5">
    <source>
        <dbReference type="PROSITE" id="PS50931"/>
    </source>
</evidence>
<reference evidence="6 7" key="1">
    <citation type="submission" date="2023-04" db="EMBL/GenBank/DDBJ databases">
        <title>Funneling lignin-derived compounds into biodiesel using alkali-halophilic Citricoccus sp. P2.</title>
        <authorList>
            <person name="Luo C.-B."/>
        </authorList>
    </citation>
    <scope>NUCLEOTIDE SEQUENCE [LARGE SCALE GENOMIC DNA]</scope>
    <source>
        <strain evidence="6 7">P2</strain>
    </source>
</reference>
<dbReference type="PROSITE" id="PS50931">
    <property type="entry name" value="HTH_LYSR"/>
    <property type="match status" value="1"/>
</dbReference>
<dbReference type="RefSeq" id="WP_278156878.1">
    <property type="nucleotide sequence ID" value="NZ_CP121252.1"/>
</dbReference>
<dbReference type="Proteomes" id="UP001219037">
    <property type="component" value="Chromosome"/>
</dbReference>
<dbReference type="SUPFAM" id="SSF53850">
    <property type="entry name" value="Periplasmic binding protein-like II"/>
    <property type="match status" value="1"/>
</dbReference>
<dbReference type="Pfam" id="PF00126">
    <property type="entry name" value="HTH_1"/>
    <property type="match status" value="1"/>
</dbReference>
<evidence type="ECO:0000313" key="7">
    <source>
        <dbReference type="Proteomes" id="UP001219037"/>
    </source>
</evidence>
<comment type="similarity">
    <text evidence="1">Belongs to the LysR transcriptional regulatory family.</text>
</comment>
<keyword evidence="3" id="KW-0238">DNA-binding</keyword>
<dbReference type="CDD" id="cd08414">
    <property type="entry name" value="PBP2_LTTR_aromatics_like"/>
    <property type="match status" value="1"/>
</dbReference>
<evidence type="ECO:0000313" key="6">
    <source>
        <dbReference type="EMBL" id="WFP15823.1"/>
    </source>
</evidence>
<sequence>MELRQLRYFVAVAEELHFGRAAARLHISQPPLTVHIKRLEQTVGATLFDRTSRSVQLTAAGTSLYPRALAILDDVNRASAEVGLVAEGQVGQVRLGFVSSASYEVVPLALREMREEHPGISVDLEPLVTGEQLEALMQHRLDLGVVRDAPLHPGLDFVTLREERIVAVVPADWRIALDESAGLGTWKRCSGYVVALWSAEE</sequence>
<organism evidence="6 7">
    <name type="scientific">Citricoccus muralis</name>
    <dbReference type="NCBI Taxonomy" id="169134"/>
    <lineage>
        <taxon>Bacteria</taxon>
        <taxon>Bacillati</taxon>
        <taxon>Actinomycetota</taxon>
        <taxon>Actinomycetes</taxon>
        <taxon>Micrococcales</taxon>
        <taxon>Micrococcaceae</taxon>
        <taxon>Citricoccus</taxon>
    </lineage>
</organism>
<dbReference type="Gene3D" id="3.40.190.10">
    <property type="entry name" value="Periplasmic binding protein-like II"/>
    <property type="match status" value="2"/>
</dbReference>
<dbReference type="InterPro" id="IPR000847">
    <property type="entry name" value="LysR_HTH_N"/>
</dbReference>
<dbReference type="InterPro" id="IPR036388">
    <property type="entry name" value="WH-like_DNA-bd_sf"/>
</dbReference>
<evidence type="ECO:0000256" key="2">
    <source>
        <dbReference type="ARBA" id="ARBA00023015"/>
    </source>
</evidence>
<gene>
    <name evidence="6" type="ORF">P8192_10500</name>
</gene>
<accession>A0ABY8H598</accession>
<feature type="domain" description="HTH lysR-type" evidence="5">
    <location>
        <begin position="1"/>
        <end position="58"/>
    </location>
</feature>
<evidence type="ECO:0000256" key="3">
    <source>
        <dbReference type="ARBA" id="ARBA00023125"/>
    </source>
</evidence>
<protein>
    <submittedName>
        <fullName evidence="6">LysR family transcriptional regulator</fullName>
    </submittedName>
</protein>
<dbReference type="PANTHER" id="PTHR30346:SF17">
    <property type="entry name" value="LYSR FAMILY TRANSCRIPTIONAL REGULATOR"/>
    <property type="match status" value="1"/>
</dbReference>
<dbReference type="Gene3D" id="1.10.10.10">
    <property type="entry name" value="Winged helix-like DNA-binding domain superfamily/Winged helix DNA-binding domain"/>
    <property type="match status" value="1"/>
</dbReference>
<dbReference type="InterPro" id="IPR005119">
    <property type="entry name" value="LysR_subst-bd"/>
</dbReference>
<proteinExistence type="inferred from homology"/>
<keyword evidence="2" id="KW-0805">Transcription regulation</keyword>